<dbReference type="Proteomes" id="UP000240912">
    <property type="component" value="Unassembled WGS sequence"/>
</dbReference>
<evidence type="ECO:0000259" key="1">
    <source>
        <dbReference type="PROSITE" id="PS51819"/>
    </source>
</evidence>
<dbReference type="InterPro" id="IPR004360">
    <property type="entry name" value="Glyas_Fos-R_dOase_dom"/>
</dbReference>
<dbReference type="PROSITE" id="PS51819">
    <property type="entry name" value="VOC"/>
    <property type="match status" value="1"/>
</dbReference>
<sequence length="129" mass="14343">MKIKLTSVFVNNQDQAAAFYTGKLGFQVKMNMEMGDFKFITLVSADEPDGTELLLEPNSGEEASRYQQGIYGKGIPAVAFVVEDVFAEYKRLTELGVQFRSEPTNNGYVIAAVLDDTCGNWIQLYQPLS</sequence>
<accession>A0A2T3HK53</accession>
<reference evidence="2 3" key="1">
    <citation type="submission" date="2018-03" db="EMBL/GenBank/DDBJ databases">
        <authorList>
            <person name="Keele B.F."/>
        </authorList>
    </citation>
    <scope>NUCLEOTIDE SEQUENCE [LARGE SCALE GENOMIC DNA]</scope>
    <source>
        <strain evidence="2 3">YL28-9</strain>
    </source>
</reference>
<gene>
    <name evidence="2" type="ORF">C7T94_09280</name>
</gene>
<organism evidence="2 3">
    <name type="scientific">Pedobacter yulinensis</name>
    <dbReference type="NCBI Taxonomy" id="2126353"/>
    <lineage>
        <taxon>Bacteria</taxon>
        <taxon>Pseudomonadati</taxon>
        <taxon>Bacteroidota</taxon>
        <taxon>Sphingobacteriia</taxon>
        <taxon>Sphingobacteriales</taxon>
        <taxon>Sphingobacteriaceae</taxon>
        <taxon>Pedobacter</taxon>
    </lineage>
</organism>
<dbReference type="EMBL" id="PYLS01000005">
    <property type="protein sequence ID" value="PST82822.1"/>
    <property type="molecule type" value="Genomic_DNA"/>
</dbReference>
<dbReference type="PANTHER" id="PTHR36437">
    <property type="entry name" value="GLYOXALASE/BLEOMYCIN RESISTANCE PROTEIN/DIOXYGENASE"/>
    <property type="match status" value="1"/>
</dbReference>
<dbReference type="SUPFAM" id="SSF54593">
    <property type="entry name" value="Glyoxalase/Bleomycin resistance protein/Dihydroxybiphenyl dioxygenase"/>
    <property type="match status" value="1"/>
</dbReference>
<feature type="domain" description="VOC" evidence="1">
    <location>
        <begin position="2"/>
        <end position="127"/>
    </location>
</feature>
<dbReference type="OrthoDB" id="9794917at2"/>
<dbReference type="PANTHER" id="PTHR36437:SF2">
    <property type="entry name" value="GLYOXALASE_BLEOMYCIN RESISTANCE PROTEIN_DIOXYGENASE"/>
    <property type="match status" value="1"/>
</dbReference>
<proteinExistence type="predicted"/>
<dbReference type="InterPro" id="IPR037523">
    <property type="entry name" value="VOC_core"/>
</dbReference>
<protein>
    <submittedName>
        <fullName evidence="2">Glyoxalase</fullName>
    </submittedName>
</protein>
<dbReference type="Pfam" id="PF00903">
    <property type="entry name" value="Glyoxalase"/>
    <property type="match status" value="1"/>
</dbReference>
<dbReference type="AlphaFoldDB" id="A0A2T3HK53"/>
<evidence type="ECO:0000313" key="2">
    <source>
        <dbReference type="EMBL" id="PST82822.1"/>
    </source>
</evidence>
<name>A0A2T3HK53_9SPHI</name>
<dbReference type="InterPro" id="IPR029068">
    <property type="entry name" value="Glyas_Bleomycin-R_OHBP_Dase"/>
</dbReference>
<evidence type="ECO:0000313" key="3">
    <source>
        <dbReference type="Proteomes" id="UP000240912"/>
    </source>
</evidence>
<dbReference type="RefSeq" id="WP_107215080.1">
    <property type="nucleotide sequence ID" value="NZ_KZ686269.1"/>
</dbReference>
<keyword evidence="3" id="KW-1185">Reference proteome</keyword>
<comment type="caution">
    <text evidence="2">The sequence shown here is derived from an EMBL/GenBank/DDBJ whole genome shotgun (WGS) entry which is preliminary data.</text>
</comment>
<dbReference type="Gene3D" id="3.10.180.10">
    <property type="entry name" value="2,3-Dihydroxybiphenyl 1,2-Dioxygenase, domain 1"/>
    <property type="match status" value="1"/>
</dbReference>